<sequence>ENRKKLKVGVEPSPSNFVEPEPTIKKIEPANVEPVEPRQTFFDVEPLKSVEPENIIPEPK</sequence>
<accession>A0ACA9SMP3</accession>
<protein>
    <submittedName>
        <fullName evidence="1">9046_t:CDS:1</fullName>
    </submittedName>
</protein>
<evidence type="ECO:0000313" key="1">
    <source>
        <dbReference type="EMBL" id="CAG8844211.1"/>
    </source>
</evidence>
<dbReference type="EMBL" id="CAJVQC010141591">
    <property type="protein sequence ID" value="CAG8844211.1"/>
    <property type="molecule type" value="Genomic_DNA"/>
</dbReference>
<gene>
    <name evidence="1" type="ORF">RPERSI_LOCUS33111</name>
</gene>
<feature type="non-terminal residue" evidence="1">
    <location>
        <position position="60"/>
    </location>
</feature>
<proteinExistence type="predicted"/>
<evidence type="ECO:0000313" key="2">
    <source>
        <dbReference type="Proteomes" id="UP000789920"/>
    </source>
</evidence>
<reference evidence="1" key="1">
    <citation type="submission" date="2021-06" db="EMBL/GenBank/DDBJ databases">
        <authorList>
            <person name="Kallberg Y."/>
            <person name="Tangrot J."/>
            <person name="Rosling A."/>
        </authorList>
    </citation>
    <scope>NUCLEOTIDE SEQUENCE</scope>
    <source>
        <strain evidence="1">MA461A</strain>
    </source>
</reference>
<keyword evidence="2" id="KW-1185">Reference proteome</keyword>
<comment type="caution">
    <text evidence="1">The sequence shown here is derived from an EMBL/GenBank/DDBJ whole genome shotgun (WGS) entry which is preliminary data.</text>
</comment>
<dbReference type="Proteomes" id="UP000789920">
    <property type="component" value="Unassembled WGS sequence"/>
</dbReference>
<organism evidence="1 2">
    <name type="scientific">Racocetra persica</name>
    <dbReference type="NCBI Taxonomy" id="160502"/>
    <lineage>
        <taxon>Eukaryota</taxon>
        <taxon>Fungi</taxon>
        <taxon>Fungi incertae sedis</taxon>
        <taxon>Mucoromycota</taxon>
        <taxon>Glomeromycotina</taxon>
        <taxon>Glomeromycetes</taxon>
        <taxon>Diversisporales</taxon>
        <taxon>Gigasporaceae</taxon>
        <taxon>Racocetra</taxon>
    </lineage>
</organism>
<feature type="non-terminal residue" evidence="1">
    <location>
        <position position="1"/>
    </location>
</feature>
<name>A0ACA9SMP3_9GLOM</name>